<dbReference type="AlphaFoldDB" id="A0A0A1FGA0"/>
<dbReference type="KEGG" id="care:LT85_4585"/>
<evidence type="ECO:0000313" key="1">
    <source>
        <dbReference type="EMBL" id="AIY43743.1"/>
    </source>
</evidence>
<reference evidence="2" key="1">
    <citation type="journal article" date="2014" name="Soil Biol. Biochem.">
        <title>Structure and function of bacterial communities in ageing soils: Insights from the Mendocino ecological staircase.</title>
        <authorList>
            <person name="Uroz S."/>
            <person name="Tech J.J."/>
            <person name="Sawaya N.A."/>
            <person name="Frey-Klett P."/>
            <person name="Leveau J.H.J."/>
        </authorList>
    </citation>
    <scope>NUCLEOTIDE SEQUENCE [LARGE SCALE GENOMIC DNA]</scope>
    <source>
        <strain evidence="2">Cal35</strain>
    </source>
</reference>
<organism evidence="1 2">
    <name type="scientific">Collimonas arenae</name>
    <dbReference type="NCBI Taxonomy" id="279058"/>
    <lineage>
        <taxon>Bacteria</taxon>
        <taxon>Pseudomonadati</taxon>
        <taxon>Pseudomonadota</taxon>
        <taxon>Betaproteobacteria</taxon>
        <taxon>Burkholderiales</taxon>
        <taxon>Oxalobacteraceae</taxon>
        <taxon>Collimonas</taxon>
    </lineage>
</organism>
<dbReference type="EMBL" id="CP009962">
    <property type="protein sequence ID" value="AIY43743.1"/>
    <property type="molecule type" value="Genomic_DNA"/>
</dbReference>
<evidence type="ECO:0000313" key="2">
    <source>
        <dbReference type="Proteomes" id="UP000030302"/>
    </source>
</evidence>
<dbReference type="Proteomes" id="UP000030302">
    <property type="component" value="Chromosome"/>
</dbReference>
<dbReference type="HOGENOM" id="CLU_3182392_0_0_4"/>
<keyword evidence="2" id="KW-1185">Reference proteome</keyword>
<protein>
    <submittedName>
        <fullName evidence="1">Uncharacterized protein</fullName>
    </submittedName>
</protein>
<accession>A0A0A1FGA0</accession>
<proteinExistence type="predicted"/>
<dbReference type="STRING" id="279058.LT85_4585"/>
<sequence length="46" mass="5125">MAIWLSWLDAMQGRRHAAVQALQAVANAAGRQLRPAQWSTYFLTAP</sequence>
<gene>
    <name evidence="1" type="ORF">LT85_4585</name>
</gene>
<name>A0A0A1FGA0_9BURK</name>